<evidence type="ECO:0000313" key="4">
    <source>
        <dbReference type="Proteomes" id="UP000552241"/>
    </source>
</evidence>
<dbReference type="RefSeq" id="WP_182044212.1">
    <property type="nucleotide sequence ID" value="NZ_JACDZE010000005.1"/>
</dbReference>
<evidence type="ECO:0000313" key="3">
    <source>
        <dbReference type="EMBL" id="MBA5630606.1"/>
    </source>
</evidence>
<reference evidence="3 4" key="1">
    <citation type="submission" date="2020-07" db="EMBL/GenBank/DDBJ databases">
        <title>Moheibacter lacus sp. nov., a member of the family Flavobacteriaceae isolated from freshwater lake sediment.</title>
        <authorList>
            <person name="Liu Y."/>
        </authorList>
    </citation>
    <scope>NUCLEOTIDE SEQUENCE [LARGE SCALE GENOMIC DNA]</scope>
    <source>
        <strain evidence="3 4">BDHS18</strain>
    </source>
</reference>
<dbReference type="CDD" id="cd00586">
    <property type="entry name" value="4HBT"/>
    <property type="match status" value="1"/>
</dbReference>
<proteinExistence type="inferred from homology"/>
<dbReference type="InterPro" id="IPR008272">
    <property type="entry name" value="HB-CoA_thioesterase_AS"/>
</dbReference>
<dbReference type="InterPro" id="IPR029069">
    <property type="entry name" value="HotDog_dom_sf"/>
</dbReference>
<organism evidence="3 4">
    <name type="scientific">Moheibacter lacus</name>
    <dbReference type="NCBI Taxonomy" id="2745851"/>
    <lineage>
        <taxon>Bacteria</taxon>
        <taxon>Pseudomonadati</taxon>
        <taxon>Bacteroidota</taxon>
        <taxon>Flavobacteriia</taxon>
        <taxon>Flavobacteriales</taxon>
        <taxon>Weeksellaceae</taxon>
        <taxon>Moheibacter</taxon>
    </lineage>
</organism>
<dbReference type="EMBL" id="JACDZE010000005">
    <property type="protein sequence ID" value="MBA5630606.1"/>
    <property type="molecule type" value="Genomic_DNA"/>
</dbReference>
<accession>A0A838ZUD0</accession>
<dbReference type="GO" id="GO:0047617">
    <property type="term" value="F:fatty acyl-CoA hydrolase activity"/>
    <property type="evidence" value="ECO:0007669"/>
    <property type="project" value="TreeGrafter"/>
</dbReference>
<protein>
    <submittedName>
        <fullName evidence="3">Acyl-CoA thioesterase</fullName>
    </submittedName>
</protein>
<gene>
    <name evidence="3" type="ORF">HU137_12600</name>
</gene>
<comment type="similarity">
    <text evidence="1">Belongs to the 4-hydroxybenzoyl-CoA thioesterase family.</text>
</comment>
<dbReference type="InterPro" id="IPR006684">
    <property type="entry name" value="YbgC/YbaW"/>
</dbReference>
<dbReference type="PANTHER" id="PTHR31793:SF27">
    <property type="entry name" value="NOVEL THIOESTERASE SUPERFAMILY DOMAIN AND SAPOSIN A-TYPE DOMAIN CONTAINING PROTEIN (0610012H03RIK)"/>
    <property type="match status" value="1"/>
</dbReference>
<evidence type="ECO:0000256" key="2">
    <source>
        <dbReference type="ARBA" id="ARBA00022801"/>
    </source>
</evidence>
<dbReference type="SUPFAM" id="SSF54637">
    <property type="entry name" value="Thioesterase/thiol ester dehydrase-isomerase"/>
    <property type="match status" value="1"/>
</dbReference>
<dbReference type="Gene3D" id="3.10.129.10">
    <property type="entry name" value="Hotdog Thioesterase"/>
    <property type="match status" value="1"/>
</dbReference>
<dbReference type="Pfam" id="PF13279">
    <property type="entry name" value="4HBT_2"/>
    <property type="match status" value="1"/>
</dbReference>
<dbReference type="PIRSF" id="PIRSF003230">
    <property type="entry name" value="YbgC"/>
    <property type="match status" value="1"/>
</dbReference>
<dbReference type="AlphaFoldDB" id="A0A838ZUD0"/>
<keyword evidence="2" id="KW-0378">Hydrolase</keyword>
<dbReference type="InterPro" id="IPR050563">
    <property type="entry name" value="4-hydroxybenzoyl-CoA_TE"/>
</dbReference>
<dbReference type="NCBIfam" id="TIGR00051">
    <property type="entry name" value="YbgC/FadM family acyl-CoA thioesterase"/>
    <property type="match status" value="1"/>
</dbReference>
<name>A0A838ZUD0_9FLAO</name>
<sequence>MISTTISIRVRYGETDQMGVVYHGNYATYCEVARVEFFRELDMPYKELETSGIMLPVTELNLKFIQPAYYDEVLKIQTTLMEIPSGVRLKFQYAIYNESNELLTTGFSALAFIDMKTRKPVRCPDYMIENLKRISS</sequence>
<dbReference type="PROSITE" id="PS01328">
    <property type="entry name" value="4HBCOA_THIOESTERASE"/>
    <property type="match status" value="1"/>
</dbReference>
<evidence type="ECO:0000256" key="1">
    <source>
        <dbReference type="ARBA" id="ARBA00005953"/>
    </source>
</evidence>
<comment type="caution">
    <text evidence="3">The sequence shown here is derived from an EMBL/GenBank/DDBJ whole genome shotgun (WGS) entry which is preliminary data.</text>
</comment>
<keyword evidence="4" id="KW-1185">Reference proteome</keyword>
<dbReference type="Proteomes" id="UP000552241">
    <property type="component" value="Unassembled WGS sequence"/>
</dbReference>
<dbReference type="PANTHER" id="PTHR31793">
    <property type="entry name" value="4-HYDROXYBENZOYL-COA THIOESTERASE FAMILY MEMBER"/>
    <property type="match status" value="1"/>
</dbReference>